<dbReference type="KEGG" id="luo:HHL09_05080"/>
<accession>A0A858REK0</accession>
<name>A0A858REK0_9BACT</name>
<sequence>MRAIATSLVLGIIAAPCLAEEPLDAVKRFYGELKALEIRHDLEEKTIGKFRPLLTESLNQEFTASQKAVAAWWEVENKHRAASPGSENKPPFVDSPIFSGIYESGEVESYGDPCVAGGRAYIPVKVTDKESQPSVSWFDIVILHQTKEGWRIDDILYFIEDGHPRSSLRQGIDSKGIQP</sequence>
<evidence type="ECO:0008006" key="3">
    <source>
        <dbReference type="Google" id="ProtNLM"/>
    </source>
</evidence>
<dbReference type="AlphaFoldDB" id="A0A858REK0"/>
<dbReference type="RefSeq" id="WP_169453393.1">
    <property type="nucleotide sequence ID" value="NZ_CP051774.1"/>
</dbReference>
<dbReference type="Proteomes" id="UP000501812">
    <property type="component" value="Chromosome"/>
</dbReference>
<reference evidence="1 2" key="1">
    <citation type="submission" date="2020-04" db="EMBL/GenBank/DDBJ databases">
        <title>Luteolibacter sp. G-1-1-1 isolated from soil.</title>
        <authorList>
            <person name="Dahal R.H."/>
        </authorList>
    </citation>
    <scope>NUCLEOTIDE SEQUENCE [LARGE SCALE GENOMIC DNA]</scope>
    <source>
        <strain evidence="1 2">G-1-1-1</strain>
    </source>
</reference>
<dbReference type="EMBL" id="CP051774">
    <property type="protein sequence ID" value="QJE95172.1"/>
    <property type="molecule type" value="Genomic_DNA"/>
</dbReference>
<evidence type="ECO:0000313" key="2">
    <source>
        <dbReference type="Proteomes" id="UP000501812"/>
    </source>
</evidence>
<protein>
    <recommendedName>
        <fullName evidence="3">DUF3828 domain-containing protein</fullName>
    </recommendedName>
</protein>
<keyword evidence="2" id="KW-1185">Reference proteome</keyword>
<organism evidence="1 2">
    <name type="scientific">Luteolibacter luteus</name>
    <dbReference type="NCBI Taxonomy" id="2728835"/>
    <lineage>
        <taxon>Bacteria</taxon>
        <taxon>Pseudomonadati</taxon>
        <taxon>Verrucomicrobiota</taxon>
        <taxon>Verrucomicrobiia</taxon>
        <taxon>Verrucomicrobiales</taxon>
        <taxon>Verrucomicrobiaceae</taxon>
        <taxon>Luteolibacter</taxon>
    </lineage>
</organism>
<evidence type="ECO:0000313" key="1">
    <source>
        <dbReference type="EMBL" id="QJE95172.1"/>
    </source>
</evidence>
<gene>
    <name evidence="1" type="ORF">HHL09_05080</name>
</gene>
<proteinExistence type="predicted"/>